<evidence type="ECO:0000313" key="2">
    <source>
        <dbReference type="Proteomes" id="UP001150581"/>
    </source>
</evidence>
<dbReference type="Proteomes" id="UP001150581">
    <property type="component" value="Unassembled WGS sequence"/>
</dbReference>
<name>A0ACC1IFE3_9FUNG</name>
<proteinExistence type="predicted"/>
<reference evidence="1" key="1">
    <citation type="submission" date="2022-07" db="EMBL/GenBank/DDBJ databases">
        <title>Phylogenomic reconstructions and comparative analyses of Kickxellomycotina fungi.</title>
        <authorList>
            <person name="Reynolds N.K."/>
            <person name="Stajich J.E."/>
            <person name="Barry K."/>
            <person name="Grigoriev I.V."/>
            <person name="Crous P."/>
            <person name="Smith M.E."/>
        </authorList>
    </citation>
    <scope>NUCLEOTIDE SEQUENCE</scope>
    <source>
        <strain evidence="1">Benny 63K</strain>
    </source>
</reference>
<evidence type="ECO:0000313" key="1">
    <source>
        <dbReference type="EMBL" id="KAJ1894119.1"/>
    </source>
</evidence>
<comment type="caution">
    <text evidence="1">The sequence shown here is derived from an EMBL/GenBank/DDBJ whole genome shotgun (WGS) entry which is preliminary data.</text>
</comment>
<sequence length="1170" mass="132437">MPPTKREPKHEPNHTAVEPEPNNKHSIDNDDDNSDSDASEGIPISKKRGRRAANGNCNGITSNGAQHNSNEYRPGSIMHISLRNFVTYDSIELSPGPNMNMIIGPNGTGKSTIVCAIALGLGEKTSVLGRAKDISEFVKHGHERGHIEITLAGHGGATAGDSGVVKIRREIIREGNKSTWQINGRHATATEVVRTTRELQVQVGSLCQFLPQDRVVEFSKLSPQELLRETQVAVGREDLKSLQAELAVKRAQERQMMDGIQRSAQDTQDLRKKNELLERDVQRWQERLAAESQLRILTALVPVARYTEAKASHDCAKEARRLALAAYQQAMNATGPAEEELEELEAKIAKSENQRRQLSGRREALERDARRQMGKLTQLETAHRDLNSEMDELKKSAQRRREKIAALRAEVARLEAAHAEEQPPDEAASEDARRKLAALRDRKMQLNNEIVAVQEEQTALMASGQRTNRQLEQCGQQLKDLDNVALKRREGLRRFHNDSYRALEWVEANRDKFKQHVFAPICLEASVQDLRYANLIETLASMSTLRTFVTQCKEDYQTLTRHAIDTMRLRIDVVCNNRSLDSFLPPHSSEAIRGLGFDGYALDFIEAPRPVLAAMCVRDNIHEIPIALGSVDNEAIGANHMFGEYIACGVRSKVTRGRYGSRAASVMTSRVKNQARLLSASAETEETQAVRERCSKEIDDLRDQLQANEQKMKKISQMDQKVRNAHRQIEAQEDELRQELGRRKEVLRTWERHRVQLETKQLMLREAIEEDRQEANGGTQAQRRQRQQIAQRLKDNAHQRADIIAAIADAAKELVDGIHKMVATGLAGLKDARALGELRAEAERQREAITESKRLFDQATEDFNLAKQHARSALEETRTITEGMTDDERQAVRDAQAERGSMSYEELDIELSTCRQRLSMAANSGLSSRVMENYEERKKQLAEMISNQQRLEHELRKVRRRKQRLREQWEAPLAEIISKVGHNFEAMFDQIECMGEIRLKRAGDGVVYNNIHISAANGGNDDDSDSGRPAVVLQDDEDYSNWGVEIRVAFRKNEALQALDNHRQSGGERAVSTILYLQSLQSLVAAPFRVVDEINQGMDQRNERLVHRLIVDTACKKGSSQYFLITPKLLPDLSYHPLMKVLCIFNGEWQPEAFNFNKYITNARRQPTHA</sequence>
<accession>A0ACC1IFE3</accession>
<gene>
    <name evidence="1" type="primary">SMC5</name>
    <name evidence="1" type="ORF">LPJ66_005374</name>
</gene>
<keyword evidence="2" id="KW-1185">Reference proteome</keyword>
<protein>
    <submittedName>
        <fullName evidence="1">Structural maintenance of chromosomes protein 5</fullName>
    </submittedName>
</protein>
<dbReference type="EMBL" id="JANBPG010000735">
    <property type="protein sequence ID" value="KAJ1894119.1"/>
    <property type="molecule type" value="Genomic_DNA"/>
</dbReference>
<organism evidence="1 2">
    <name type="scientific">Kickxella alabastrina</name>
    <dbReference type="NCBI Taxonomy" id="61397"/>
    <lineage>
        <taxon>Eukaryota</taxon>
        <taxon>Fungi</taxon>
        <taxon>Fungi incertae sedis</taxon>
        <taxon>Zoopagomycota</taxon>
        <taxon>Kickxellomycotina</taxon>
        <taxon>Kickxellomycetes</taxon>
        <taxon>Kickxellales</taxon>
        <taxon>Kickxellaceae</taxon>
        <taxon>Kickxella</taxon>
    </lineage>
</organism>